<evidence type="ECO:0000313" key="2">
    <source>
        <dbReference type="EMBL" id="DAD31421.1"/>
    </source>
</evidence>
<accession>A0A822YIU7</accession>
<feature type="compositionally biased region" description="Polar residues" evidence="1">
    <location>
        <begin position="78"/>
        <end position="88"/>
    </location>
</feature>
<proteinExistence type="predicted"/>
<feature type="region of interest" description="Disordered" evidence="1">
    <location>
        <begin position="61"/>
        <end position="88"/>
    </location>
</feature>
<organism evidence="2 3">
    <name type="scientific">Nelumbo nucifera</name>
    <name type="common">Sacred lotus</name>
    <dbReference type="NCBI Taxonomy" id="4432"/>
    <lineage>
        <taxon>Eukaryota</taxon>
        <taxon>Viridiplantae</taxon>
        <taxon>Streptophyta</taxon>
        <taxon>Embryophyta</taxon>
        <taxon>Tracheophyta</taxon>
        <taxon>Spermatophyta</taxon>
        <taxon>Magnoliopsida</taxon>
        <taxon>Proteales</taxon>
        <taxon>Nelumbonaceae</taxon>
        <taxon>Nelumbo</taxon>
    </lineage>
</organism>
<name>A0A822YIU7_NELNU</name>
<comment type="caution">
    <text evidence="2">The sequence shown here is derived from an EMBL/GenBank/DDBJ whole genome shotgun (WGS) entry which is preliminary data.</text>
</comment>
<keyword evidence="3" id="KW-1185">Reference proteome</keyword>
<protein>
    <submittedName>
        <fullName evidence="2">Uncharacterized protein</fullName>
    </submittedName>
</protein>
<dbReference type="EMBL" id="DUZY01000003">
    <property type="protein sequence ID" value="DAD31421.1"/>
    <property type="molecule type" value="Genomic_DNA"/>
</dbReference>
<sequence>MRCDWFTKLPSSVSHYLKLNWDPLTARIQPCIGTDEGSPFVAFGTTLRLKGDTSHVGTFGLVSQASRRDDRDRETEQKGTCPSKSSCK</sequence>
<evidence type="ECO:0000313" key="3">
    <source>
        <dbReference type="Proteomes" id="UP000607653"/>
    </source>
</evidence>
<evidence type="ECO:0000256" key="1">
    <source>
        <dbReference type="SAM" id="MobiDB-lite"/>
    </source>
</evidence>
<gene>
    <name evidence="2" type="ORF">HUJ06_010272</name>
</gene>
<dbReference type="Proteomes" id="UP000607653">
    <property type="component" value="Unassembled WGS sequence"/>
</dbReference>
<dbReference type="AlphaFoldDB" id="A0A822YIU7"/>
<reference evidence="2 3" key="1">
    <citation type="journal article" date="2020" name="Mol. Biol. Evol.">
        <title>Distinct Expression and Methylation Patterns for Genes with Different Fates following a Single Whole-Genome Duplication in Flowering Plants.</title>
        <authorList>
            <person name="Shi T."/>
            <person name="Rahmani R.S."/>
            <person name="Gugger P.F."/>
            <person name="Wang M."/>
            <person name="Li H."/>
            <person name="Zhang Y."/>
            <person name="Li Z."/>
            <person name="Wang Q."/>
            <person name="Van de Peer Y."/>
            <person name="Marchal K."/>
            <person name="Chen J."/>
        </authorList>
    </citation>
    <scope>NUCLEOTIDE SEQUENCE [LARGE SCALE GENOMIC DNA]</scope>
    <source>
        <tissue evidence="2">Leaf</tissue>
    </source>
</reference>
<feature type="compositionally biased region" description="Basic and acidic residues" evidence="1">
    <location>
        <begin position="66"/>
        <end position="77"/>
    </location>
</feature>